<sequence>MTSITVGTWGRSLAVRVPQEIARATGLVEGEQVDIEIHDGDIVLRRSSARADARHRANAALERMVELSNTVSLDGLSIRELVDEGRR</sequence>
<evidence type="ECO:0000259" key="1">
    <source>
        <dbReference type="SMART" id="SM00966"/>
    </source>
</evidence>
<evidence type="ECO:0000313" key="2">
    <source>
        <dbReference type="EMBL" id="PZR31300.1"/>
    </source>
</evidence>
<comment type="caution">
    <text evidence="2">The sequence shown here is derived from an EMBL/GenBank/DDBJ whole genome shotgun (WGS) entry which is preliminary data.</text>
</comment>
<dbReference type="AlphaFoldDB" id="A0A2W5UUC0"/>
<dbReference type="RefSeq" id="WP_304281866.1">
    <property type="nucleotide sequence ID" value="NZ_QFQZ01000091.1"/>
</dbReference>
<dbReference type="Pfam" id="PF04014">
    <property type="entry name" value="MazE_antitoxin"/>
    <property type="match status" value="1"/>
</dbReference>
<dbReference type="InterPro" id="IPR037914">
    <property type="entry name" value="SpoVT-AbrB_sf"/>
</dbReference>
<dbReference type="SUPFAM" id="SSF89447">
    <property type="entry name" value="AbrB/MazE/MraZ-like"/>
    <property type="match status" value="1"/>
</dbReference>
<dbReference type="EMBL" id="QFQZ01000091">
    <property type="protein sequence ID" value="PZR31300.1"/>
    <property type="molecule type" value="Genomic_DNA"/>
</dbReference>
<organism evidence="2 3">
    <name type="scientific">Caulobacter segnis</name>
    <dbReference type="NCBI Taxonomy" id="88688"/>
    <lineage>
        <taxon>Bacteria</taxon>
        <taxon>Pseudomonadati</taxon>
        <taxon>Pseudomonadota</taxon>
        <taxon>Alphaproteobacteria</taxon>
        <taxon>Caulobacterales</taxon>
        <taxon>Caulobacteraceae</taxon>
        <taxon>Caulobacter</taxon>
    </lineage>
</organism>
<reference evidence="2 3" key="1">
    <citation type="submission" date="2017-08" db="EMBL/GenBank/DDBJ databases">
        <title>Infants hospitalized years apart are colonized by the same room-sourced microbial strains.</title>
        <authorList>
            <person name="Brooks B."/>
            <person name="Olm M.R."/>
            <person name="Firek B.A."/>
            <person name="Baker R."/>
            <person name="Thomas B.C."/>
            <person name="Morowitz M.J."/>
            <person name="Banfield J.F."/>
        </authorList>
    </citation>
    <scope>NUCLEOTIDE SEQUENCE [LARGE SCALE GENOMIC DNA]</scope>
    <source>
        <strain evidence="2">S2_003_000_R2_4</strain>
    </source>
</reference>
<dbReference type="Proteomes" id="UP000249393">
    <property type="component" value="Unassembled WGS sequence"/>
</dbReference>
<dbReference type="Gene3D" id="2.10.260.10">
    <property type="match status" value="1"/>
</dbReference>
<gene>
    <name evidence="2" type="ORF">DI526_20060</name>
</gene>
<feature type="domain" description="SpoVT-AbrB" evidence="1">
    <location>
        <begin position="7"/>
        <end position="52"/>
    </location>
</feature>
<accession>A0A2W5UUC0</accession>
<dbReference type="SMART" id="SM00966">
    <property type="entry name" value="SpoVT_AbrB"/>
    <property type="match status" value="1"/>
</dbReference>
<name>A0A2W5UUC0_9CAUL</name>
<dbReference type="InterPro" id="IPR007159">
    <property type="entry name" value="SpoVT-AbrB_dom"/>
</dbReference>
<evidence type="ECO:0000313" key="3">
    <source>
        <dbReference type="Proteomes" id="UP000249393"/>
    </source>
</evidence>
<proteinExistence type="predicted"/>
<dbReference type="GO" id="GO:0003677">
    <property type="term" value="F:DNA binding"/>
    <property type="evidence" value="ECO:0007669"/>
    <property type="project" value="InterPro"/>
</dbReference>
<protein>
    <recommendedName>
        <fullName evidence="1">SpoVT-AbrB domain-containing protein</fullName>
    </recommendedName>
</protein>